<dbReference type="InterPro" id="IPR017853">
    <property type="entry name" value="GH"/>
</dbReference>
<evidence type="ECO:0000256" key="1">
    <source>
        <dbReference type="ARBA" id="ARBA00010838"/>
    </source>
</evidence>
<dbReference type="PRINTS" id="PR00131">
    <property type="entry name" value="GLHYDRLASE1"/>
</dbReference>
<reference evidence="5 6" key="2">
    <citation type="journal article" date="2010" name="Stand. Genomic Sci.">
        <title>Complete genome sequence of Nakamurella multipartita type strain (Y-104).</title>
        <authorList>
            <person name="Tice H."/>
            <person name="Mayilraj S."/>
            <person name="Sims D."/>
            <person name="Lapidus A."/>
            <person name="Nolan M."/>
            <person name="Lucas S."/>
            <person name="Glavina Del Rio T."/>
            <person name="Copeland A."/>
            <person name="Cheng J.F."/>
            <person name="Meincke L."/>
            <person name="Bruce D."/>
            <person name="Goodwin L."/>
            <person name="Pitluck S."/>
            <person name="Ivanova N."/>
            <person name="Mavromatis K."/>
            <person name="Ovchinnikova G."/>
            <person name="Pati A."/>
            <person name="Chen A."/>
            <person name="Palaniappan K."/>
            <person name="Land M."/>
            <person name="Hauser L."/>
            <person name="Chang Y.J."/>
            <person name="Jeffries C.D."/>
            <person name="Detter J.C."/>
            <person name="Brettin T."/>
            <person name="Rohde M."/>
            <person name="Goker M."/>
            <person name="Bristow J."/>
            <person name="Eisen J.A."/>
            <person name="Markowitz V."/>
            <person name="Hugenholtz P."/>
            <person name="Kyrpides N.C."/>
            <person name="Klenk H.P."/>
            <person name="Chen F."/>
        </authorList>
    </citation>
    <scope>NUCLEOTIDE SEQUENCE [LARGE SCALE GENOMIC DNA]</scope>
    <source>
        <strain evidence="6">ATCC 700099 / DSM 44233 / CIP 104796 / JCM 9543 / NBRC 105858 / Y-104</strain>
    </source>
</reference>
<dbReference type="HOGENOM" id="CLU_001859_1_3_11"/>
<dbReference type="GO" id="GO:0005829">
    <property type="term" value="C:cytosol"/>
    <property type="evidence" value="ECO:0007669"/>
    <property type="project" value="TreeGrafter"/>
</dbReference>
<sequence length="446" mass="47466">MTRLFGVASAAMQIEGAAGTAGRTASIWDVFATLPGRIEDGSSPARAADHHARWSTDLDLLAALGVDAYRLTLSWSRVQPGGTGPVNPAGLDFYDALVDGLLARGIEPWVSLYRWDLPLELMLEGGWLRRDTAERFGDYAAAVAARLGDRVGAWASLEDPFPHLALGHAVGVDAPGLTLLGGALPVTHHLLLGHARATAALRAAGAGRVGLINHHTTVRPAGPSGRDRWAAAFYDEYHNRQFADPVLLGRYPDRLLALPGVPDGVIADGDLAAIAAPLDFYGVSYEHPVVVAAVPENRSVPLTLVPLEGVPRTAGDLPIDPPALEQVLVDLARRYPHLPPVVVTTGGAFDDRPDGDDRPRIAFLDEHLAAVDRAAGRGVPVAGYFHWSLLDGWAGTPGHVRTGLVRVDPDTLERTPRAAFAHYRDLIAHRSGDTSVTAPADRPARS</sequence>
<dbReference type="InterPro" id="IPR001360">
    <property type="entry name" value="Glyco_hydro_1"/>
</dbReference>
<dbReference type="GO" id="GO:0008422">
    <property type="term" value="F:beta-glucosidase activity"/>
    <property type="evidence" value="ECO:0007669"/>
    <property type="project" value="TreeGrafter"/>
</dbReference>
<keyword evidence="2 5" id="KW-0378">Hydrolase</keyword>
<keyword evidence="6" id="KW-1185">Reference proteome</keyword>
<dbReference type="KEGG" id="nml:Namu_0575"/>
<evidence type="ECO:0000256" key="3">
    <source>
        <dbReference type="ARBA" id="ARBA00023295"/>
    </source>
</evidence>
<dbReference type="SUPFAM" id="SSF51445">
    <property type="entry name" value="(Trans)glycosidases"/>
    <property type="match status" value="1"/>
</dbReference>
<comment type="similarity">
    <text evidence="1 4">Belongs to the glycosyl hydrolase 1 family.</text>
</comment>
<dbReference type="Proteomes" id="UP000002218">
    <property type="component" value="Chromosome"/>
</dbReference>
<dbReference type="AlphaFoldDB" id="C8X7C1"/>
<dbReference type="PANTHER" id="PTHR10353">
    <property type="entry name" value="GLYCOSYL HYDROLASE"/>
    <property type="match status" value="1"/>
</dbReference>
<dbReference type="eggNOG" id="COG2723">
    <property type="taxonomic scope" value="Bacteria"/>
</dbReference>
<evidence type="ECO:0000313" key="6">
    <source>
        <dbReference type="Proteomes" id="UP000002218"/>
    </source>
</evidence>
<protein>
    <submittedName>
        <fullName evidence="5">Glycoside hydrolase family 1</fullName>
    </submittedName>
</protein>
<dbReference type="STRING" id="479431.Namu_0575"/>
<dbReference type="EMBL" id="CP001737">
    <property type="protein sequence ID" value="ACV76990.1"/>
    <property type="molecule type" value="Genomic_DNA"/>
</dbReference>
<keyword evidence="3" id="KW-0326">Glycosidase</keyword>
<evidence type="ECO:0000256" key="4">
    <source>
        <dbReference type="RuleBase" id="RU003690"/>
    </source>
</evidence>
<reference evidence="6" key="1">
    <citation type="submission" date="2009-09" db="EMBL/GenBank/DDBJ databases">
        <title>The complete genome of Nakamurella multipartita DSM 44233.</title>
        <authorList>
            <consortium name="US DOE Joint Genome Institute (JGI-PGF)"/>
            <person name="Lucas S."/>
            <person name="Copeland A."/>
            <person name="Lapidus A."/>
            <person name="Glavina del Rio T."/>
            <person name="Dalin E."/>
            <person name="Tice H."/>
            <person name="Bruce D."/>
            <person name="Goodwin L."/>
            <person name="Pitluck S."/>
            <person name="Kyrpides N."/>
            <person name="Mavromatis K."/>
            <person name="Ivanova N."/>
            <person name="Ovchinnikova G."/>
            <person name="Sims D."/>
            <person name="Meincke L."/>
            <person name="Brettin T."/>
            <person name="Detter J.C."/>
            <person name="Han C."/>
            <person name="Larimer F."/>
            <person name="Land M."/>
            <person name="Hauser L."/>
            <person name="Markowitz V."/>
            <person name="Cheng J.-F."/>
            <person name="Hugenholtz P."/>
            <person name="Woyke T."/>
            <person name="Wu D."/>
            <person name="Klenk H.-P."/>
            <person name="Eisen J.A."/>
        </authorList>
    </citation>
    <scope>NUCLEOTIDE SEQUENCE [LARGE SCALE GENOMIC DNA]</scope>
    <source>
        <strain evidence="6">ATCC 700099 / DSM 44233 / CIP 104796 / JCM 9543 / NBRC 105858 / Y-104</strain>
    </source>
</reference>
<gene>
    <name evidence="5" type="ordered locus">Namu_0575</name>
</gene>
<accession>C8X7C1</accession>
<proteinExistence type="inferred from homology"/>
<evidence type="ECO:0000313" key="5">
    <source>
        <dbReference type="EMBL" id="ACV76990.1"/>
    </source>
</evidence>
<dbReference type="Pfam" id="PF00232">
    <property type="entry name" value="Glyco_hydro_1"/>
    <property type="match status" value="1"/>
</dbReference>
<dbReference type="GO" id="GO:0016052">
    <property type="term" value="P:carbohydrate catabolic process"/>
    <property type="evidence" value="ECO:0007669"/>
    <property type="project" value="TreeGrafter"/>
</dbReference>
<dbReference type="InParanoid" id="C8X7C1"/>
<dbReference type="Gene3D" id="3.20.20.80">
    <property type="entry name" value="Glycosidases"/>
    <property type="match status" value="1"/>
</dbReference>
<dbReference type="RefSeq" id="WP_015745907.1">
    <property type="nucleotide sequence ID" value="NC_013235.1"/>
</dbReference>
<dbReference type="PANTHER" id="PTHR10353:SF36">
    <property type="entry name" value="LP05116P"/>
    <property type="match status" value="1"/>
</dbReference>
<organism evidence="5 6">
    <name type="scientific">Nakamurella multipartita (strain ATCC 700099 / DSM 44233 / CIP 104796 / JCM 9543 / NBRC 105858 / Y-104)</name>
    <name type="common">Microsphaera multipartita</name>
    <dbReference type="NCBI Taxonomy" id="479431"/>
    <lineage>
        <taxon>Bacteria</taxon>
        <taxon>Bacillati</taxon>
        <taxon>Actinomycetota</taxon>
        <taxon>Actinomycetes</taxon>
        <taxon>Nakamurellales</taxon>
        <taxon>Nakamurellaceae</taxon>
        <taxon>Nakamurella</taxon>
    </lineage>
</organism>
<dbReference type="CAZy" id="GH1">
    <property type="family name" value="Glycoside Hydrolase Family 1"/>
</dbReference>
<name>C8X7C1_NAKMY</name>
<evidence type="ECO:0000256" key="2">
    <source>
        <dbReference type="ARBA" id="ARBA00022801"/>
    </source>
</evidence>